<evidence type="ECO:0000313" key="2">
    <source>
        <dbReference type="Proteomes" id="UP000187209"/>
    </source>
</evidence>
<gene>
    <name evidence="1" type="ORF">SteCoe_36476</name>
</gene>
<keyword evidence="2" id="KW-1185">Reference proteome</keyword>
<dbReference type="Proteomes" id="UP000187209">
    <property type="component" value="Unassembled WGS sequence"/>
</dbReference>
<sequence>MGCTGIRRVSKLVETKESPVLILTTGLNFKYKNRRLFSIQEVKSELEASHDFSRASTGEELKNTNTHILVNKYI</sequence>
<reference evidence="1 2" key="1">
    <citation type="submission" date="2016-11" db="EMBL/GenBank/DDBJ databases">
        <title>The macronuclear genome of Stentor coeruleus: a giant cell with tiny introns.</title>
        <authorList>
            <person name="Slabodnick M."/>
            <person name="Ruby J.G."/>
            <person name="Reiff S.B."/>
            <person name="Swart E.C."/>
            <person name="Gosai S."/>
            <person name="Prabakaran S."/>
            <person name="Witkowska E."/>
            <person name="Larue G.E."/>
            <person name="Fisher S."/>
            <person name="Freeman R.M."/>
            <person name="Gunawardena J."/>
            <person name="Chu W."/>
            <person name="Stover N.A."/>
            <person name="Gregory B.D."/>
            <person name="Nowacki M."/>
            <person name="Derisi J."/>
            <person name="Roy S.W."/>
            <person name="Marshall W.F."/>
            <person name="Sood P."/>
        </authorList>
    </citation>
    <scope>NUCLEOTIDE SEQUENCE [LARGE SCALE GENOMIC DNA]</scope>
    <source>
        <strain evidence="1">WM001</strain>
    </source>
</reference>
<dbReference type="EMBL" id="MPUH01001674">
    <property type="protein sequence ID" value="OMJ66619.1"/>
    <property type="molecule type" value="Genomic_DNA"/>
</dbReference>
<proteinExistence type="predicted"/>
<organism evidence="1 2">
    <name type="scientific">Stentor coeruleus</name>
    <dbReference type="NCBI Taxonomy" id="5963"/>
    <lineage>
        <taxon>Eukaryota</taxon>
        <taxon>Sar</taxon>
        <taxon>Alveolata</taxon>
        <taxon>Ciliophora</taxon>
        <taxon>Postciliodesmatophora</taxon>
        <taxon>Heterotrichea</taxon>
        <taxon>Heterotrichida</taxon>
        <taxon>Stentoridae</taxon>
        <taxon>Stentor</taxon>
    </lineage>
</organism>
<comment type="caution">
    <text evidence="1">The sequence shown here is derived from an EMBL/GenBank/DDBJ whole genome shotgun (WGS) entry which is preliminary data.</text>
</comment>
<dbReference type="AlphaFoldDB" id="A0A1R2AQ65"/>
<protein>
    <submittedName>
        <fullName evidence="1">Uncharacterized protein</fullName>
    </submittedName>
</protein>
<accession>A0A1R2AQ65</accession>
<evidence type="ECO:0000313" key="1">
    <source>
        <dbReference type="EMBL" id="OMJ66619.1"/>
    </source>
</evidence>
<name>A0A1R2AQ65_9CILI</name>